<dbReference type="SUPFAM" id="SSF48452">
    <property type="entry name" value="TPR-like"/>
    <property type="match status" value="1"/>
</dbReference>
<name>A0A6A7N283_9BURK</name>
<dbReference type="InterPro" id="IPR050810">
    <property type="entry name" value="Bact_Secretion_Sys_Channel"/>
</dbReference>
<dbReference type="Proteomes" id="UP000440498">
    <property type="component" value="Unassembled WGS sequence"/>
</dbReference>
<feature type="domain" description="Type II/III secretion system secretin-like" evidence="6">
    <location>
        <begin position="430"/>
        <end position="585"/>
    </location>
</feature>
<evidence type="ECO:0000259" key="6">
    <source>
        <dbReference type="Pfam" id="PF00263"/>
    </source>
</evidence>
<dbReference type="RefSeq" id="WP_152838267.1">
    <property type="nucleotide sequence ID" value="NZ_WHUG01000004.1"/>
</dbReference>
<gene>
    <name evidence="7" type="ORF">GEV02_12350</name>
</gene>
<sequence length="673" mass="72446">MKINVVLAAAIGLALGGCAAPGAAPGQKQAGAFTPLAVDRSGGGLSAALQHANLSSASRQVAAEGIRALDAHEFKKASDLFNLALKTDLNNSYLHFFNALTYHYRALEGEGALFALAEQGYEMAVQFDSSNYTAMHYRGLLHLDRREYAQAQHYLMEAALYDKRDPDLLYDLALASYQIKDPKTAYAALQALQSVADEKEAYSPRVLRAKAIVAASAADAPGAEQALAELRLHNGSSAQTAFVAKRIDDWKASYAMPMVQAQYPAPAQPYGSLPAGANTGVQQPPQASPYGALPAGANTGLTASPYGALPAGANMGQQGGNPYGQLQGMQGQFGALPGARLPGAFIEKQMALVDVVIISTEEDNGNTMGVNLLDGLKLQFGNSSGTPAWAKTTSRVFDALTGVNTTDSQSITRLIGVPGVTYSLNIANATEINSEVLARPTLVALGGQTSQFFSGVDVVGAAVSNGQGSSVQVQKEVGVKLTVTPEFLPEGLIKLQVQAERTFLTNPNSNVVFDFRLDTTKTIVNANVVMRFGETIILSGLSERDKSANNSGVPGLREVPLVQYLTSRNTQRDYHKNVMILLTPRRPQYTYRDQAQIEEERKGYSNFDRVEAEFQDKYTMWYRPLPSMAHVAFALSESALFREFRSGDLETPSWTSRTTHGGRLRDALSFLFY</sequence>
<keyword evidence="8" id="KW-1185">Reference proteome</keyword>
<dbReference type="GO" id="GO:0009306">
    <property type="term" value="P:protein secretion"/>
    <property type="evidence" value="ECO:0007669"/>
    <property type="project" value="InterPro"/>
</dbReference>
<protein>
    <recommendedName>
        <fullName evidence="6">Type II/III secretion system secretin-like domain-containing protein</fullName>
    </recommendedName>
</protein>
<comment type="similarity">
    <text evidence="4">Belongs to the bacterial secretin family.</text>
</comment>
<dbReference type="EMBL" id="WHUG01000004">
    <property type="protein sequence ID" value="MQA38948.1"/>
    <property type="molecule type" value="Genomic_DNA"/>
</dbReference>
<dbReference type="InterPro" id="IPR011990">
    <property type="entry name" value="TPR-like_helical_dom_sf"/>
</dbReference>
<dbReference type="AlphaFoldDB" id="A0A6A7N283"/>
<evidence type="ECO:0000256" key="3">
    <source>
        <dbReference type="ARBA" id="ARBA00023136"/>
    </source>
</evidence>
<comment type="subcellular location">
    <subcellularLocation>
        <location evidence="1">Membrane</location>
    </subcellularLocation>
</comment>
<evidence type="ECO:0000313" key="8">
    <source>
        <dbReference type="Proteomes" id="UP000440498"/>
    </source>
</evidence>
<dbReference type="PROSITE" id="PS51257">
    <property type="entry name" value="PROKAR_LIPOPROTEIN"/>
    <property type="match status" value="1"/>
</dbReference>
<dbReference type="Pfam" id="PF00263">
    <property type="entry name" value="Secretin"/>
    <property type="match status" value="1"/>
</dbReference>
<evidence type="ECO:0000256" key="1">
    <source>
        <dbReference type="ARBA" id="ARBA00004370"/>
    </source>
</evidence>
<feature type="signal peptide" evidence="5">
    <location>
        <begin position="1"/>
        <end position="19"/>
    </location>
</feature>
<evidence type="ECO:0000256" key="2">
    <source>
        <dbReference type="ARBA" id="ARBA00022729"/>
    </source>
</evidence>
<dbReference type="PANTHER" id="PTHR30332:SF24">
    <property type="entry name" value="SECRETIN GSPD-RELATED"/>
    <property type="match status" value="1"/>
</dbReference>
<comment type="caution">
    <text evidence="7">The sequence shown here is derived from an EMBL/GenBank/DDBJ whole genome shotgun (WGS) entry which is preliminary data.</text>
</comment>
<keyword evidence="3" id="KW-0472">Membrane</keyword>
<evidence type="ECO:0000256" key="5">
    <source>
        <dbReference type="SAM" id="SignalP"/>
    </source>
</evidence>
<keyword evidence="2 5" id="KW-0732">Signal</keyword>
<dbReference type="Gene3D" id="1.25.40.10">
    <property type="entry name" value="Tetratricopeptide repeat domain"/>
    <property type="match status" value="1"/>
</dbReference>
<feature type="chain" id="PRO_5025645750" description="Type II/III secretion system secretin-like domain-containing protein" evidence="5">
    <location>
        <begin position="20"/>
        <end position="673"/>
    </location>
</feature>
<reference evidence="7 8" key="1">
    <citation type="submission" date="2019-10" db="EMBL/GenBank/DDBJ databases">
        <title>Two novel species isolated from a subtropical stream in China.</title>
        <authorList>
            <person name="Lu H."/>
        </authorList>
    </citation>
    <scope>NUCLEOTIDE SEQUENCE [LARGE SCALE GENOMIC DNA]</scope>
    <source>
        <strain evidence="7 8">FT29W</strain>
    </source>
</reference>
<proteinExistence type="inferred from homology"/>
<evidence type="ECO:0000256" key="4">
    <source>
        <dbReference type="RuleBase" id="RU004003"/>
    </source>
</evidence>
<evidence type="ECO:0000313" key="7">
    <source>
        <dbReference type="EMBL" id="MQA38948.1"/>
    </source>
</evidence>
<organism evidence="7 8">
    <name type="scientific">Rugamonas aquatica</name>
    <dbReference type="NCBI Taxonomy" id="2743357"/>
    <lineage>
        <taxon>Bacteria</taxon>
        <taxon>Pseudomonadati</taxon>
        <taxon>Pseudomonadota</taxon>
        <taxon>Betaproteobacteria</taxon>
        <taxon>Burkholderiales</taxon>
        <taxon>Oxalobacteraceae</taxon>
        <taxon>Telluria group</taxon>
        <taxon>Rugamonas</taxon>
    </lineage>
</organism>
<dbReference type="GO" id="GO:0015627">
    <property type="term" value="C:type II protein secretion system complex"/>
    <property type="evidence" value="ECO:0007669"/>
    <property type="project" value="TreeGrafter"/>
</dbReference>
<accession>A0A6A7N283</accession>
<dbReference type="InterPro" id="IPR004846">
    <property type="entry name" value="T2SS/T3SS_dom"/>
</dbReference>
<dbReference type="PANTHER" id="PTHR30332">
    <property type="entry name" value="PROBABLE GENERAL SECRETION PATHWAY PROTEIN D"/>
    <property type="match status" value="1"/>
</dbReference>
<dbReference type="GO" id="GO:0016020">
    <property type="term" value="C:membrane"/>
    <property type="evidence" value="ECO:0007669"/>
    <property type="project" value="UniProtKB-SubCell"/>
</dbReference>